<dbReference type="GO" id="GO:0000785">
    <property type="term" value="C:chromatin"/>
    <property type="evidence" value="ECO:0007669"/>
    <property type="project" value="TreeGrafter"/>
</dbReference>
<organism evidence="12 13">
    <name type="scientific">Pleuronectes platessa</name>
    <name type="common">European plaice</name>
    <dbReference type="NCBI Taxonomy" id="8262"/>
    <lineage>
        <taxon>Eukaryota</taxon>
        <taxon>Metazoa</taxon>
        <taxon>Chordata</taxon>
        <taxon>Craniata</taxon>
        <taxon>Vertebrata</taxon>
        <taxon>Euteleostomi</taxon>
        <taxon>Actinopterygii</taxon>
        <taxon>Neopterygii</taxon>
        <taxon>Teleostei</taxon>
        <taxon>Neoteleostei</taxon>
        <taxon>Acanthomorphata</taxon>
        <taxon>Carangaria</taxon>
        <taxon>Pleuronectiformes</taxon>
        <taxon>Pleuronectoidei</taxon>
        <taxon>Pleuronectidae</taxon>
        <taxon>Pleuronectes</taxon>
    </lineage>
</organism>
<evidence type="ECO:0000256" key="2">
    <source>
        <dbReference type="ARBA" id="ARBA00006569"/>
    </source>
</evidence>
<dbReference type="PANTHER" id="PTHR10373:SF38">
    <property type="entry name" value="PROTEIN PANGOLIN, ISOFORM J"/>
    <property type="match status" value="1"/>
</dbReference>
<evidence type="ECO:0000256" key="10">
    <source>
        <dbReference type="SAM" id="MobiDB-lite"/>
    </source>
</evidence>
<feature type="DNA-binding region" description="HMG box" evidence="9">
    <location>
        <begin position="214"/>
        <end position="282"/>
    </location>
</feature>
<comment type="similarity">
    <text evidence="2">Belongs to the TCF/LEF family.</text>
</comment>
<keyword evidence="6" id="KW-0010">Activator</keyword>
<keyword evidence="3" id="KW-0879">Wnt signaling pathway</keyword>
<evidence type="ECO:0000256" key="1">
    <source>
        <dbReference type="ARBA" id="ARBA00004123"/>
    </source>
</evidence>
<dbReference type="PROSITE" id="PS50118">
    <property type="entry name" value="HMG_BOX_2"/>
    <property type="match status" value="1"/>
</dbReference>
<evidence type="ECO:0000256" key="4">
    <source>
        <dbReference type="ARBA" id="ARBA00023015"/>
    </source>
</evidence>
<dbReference type="GO" id="GO:0000978">
    <property type="term" value="F:RNA polymerase II cis-regulatory region sequence-specific DNA binding"/>
    <property type="evidence" value="ECO:0007669"/>
    <property type="project" value="TreeGrafter"/>
</dbReference>
<evidence type="ECO:0000256" key="7">
    <source>
        <dbReference type="ARBA" id="ARBA00023163"/>
    </source>
</evidence>
<feature type="compositionally biased region" description="Basic residues" evidence="10">
    <location>
        <begin position="289"/>
        <end position="298"/>
    </location>
</feature>
<keyword evidence="4" id="KW-0805">Transcription regulation</keyword>
<dbReference type="SMART" id="SM00398">
    <property type="entry name" value="HMG"/>
    <property type="match status" value="1"/>
</dbReference>
<gene>
    <name evidence="12" type="ORF">PLEPLA_LOCUS14533</name>
</gene>
<evidence type="ECO:0000256" key="6">
    <source>
        <dbReference type="ARBA" id="ARBA00023159"/>
    </source>
</evidence>
<name>A0A9N7U9S9_PLEPL</name>
<dbReference type="Pfam" id="PF00505">
    <property type="entry name" value="HMG_box"/>
    <property type="match status" value="1"/>
</dbReference>
<feature type="compositionally biased region" description="Basic and acidic residues" evidence="10">
    <location>
        <begin position="30"/>
        <end position="45"/>
    </location>
</feature>
<accession>A0A9N7U9S9</accession>
<evidence type="ECO:0000259" key="11">
    <source>
        <dbReference type="PROSITE" id="PS50118"/>
    </source>
</evidence>
<dbReference type="GO" id="GO:0060070">
    <property type="term" value="P:canonical Wnt signaling pathway"/>
    <property type="evidence" value="ECO:0007669"/>
    <property type="project" value="TreeGrafter"/>
</dbReference>
<dbReference type="InterPro" id="IPR036910">
    <property type="entry name" value="HMG_box_dom_sf"/>
</dbReference>
<keyword evidence="5 9" id="KW-0238">DNA-binding</keyword>
<evidence type="ECO:0000256" key="3">
    <source>
        <dbReference type="ARBA" id="ARBA00022687"/>
    </source>
</evidence>
<comment type="caution">
    <text evidence="12">The sequence shown here is derived from an EMBL/GenBank/DDBJ whole genome shotgun (WGS) entry which is preliminary data.</text>
</comment>
<dbReference type="GO" id="GO:0000981">
    <property type="term" value="F:DNA-binding transcription factor activity, RNA polymerase II-specific"/>
    <property type="evidence" value="ECO:0007669"/>
    <property type="project" value="TreeGrafter"/>
</dbReference>
<dbReference type="Proteomes" id="UP001153269">
    <property type="component" value="Unassembled WGS sequence"/>
</dbReference>
<feature type="domain" description="HMG box" evidence="11">
    <location>
        <begin position="214"/>
        <end position="282"/>
    </location>
</feature>
<evidence type="ECO:0000313" key="12">
    <source>
        <dbReference type="EMBL" id="CAB1426597.1"/>
    </source>
</evidence>
<feature type="region of interest" description="Disordered" evidence="10">
    <location>
        <begin position="1"/>
        <end position="117"/>
    </location>
</feature>
<evidence type="ECO:0000256" key="9">
    <source>
        <dbReference type="PROSITE-ProRule" id="PRU00267"/>
    </source>
</evidence>
<dbReference type="PANTHER" id="PTHR10373">
    <property type="entry name" value="TRANSCRIPTION FACTOR 7 FAMILY MEMBER"/>
    <property type="match status" value="1"/>
</dbReference>
<keyword evidence="8 9" id="KW-0539">Nucleus</keyword>
<dbReference type="AlphaFoldDB" id="A0A9N7U9S9"/>
<feature type="region of interest" description="Disordered" evidence="10">
    <location>
        <begin position="191"/>
        <end position="212"/>
    </location>
</feature>
<keyword evidence="7" id="KW-0804">Transcription</keyword>
<evidence type="ECO:0000256" key="8">
    <source>
        <dbReference type="ARBA" id="ARBA00023242"/>
    </source>
</evidence>
<evidence type="ECO:0000313" key="13">
    <source>
        <dbReference type="Proteomes" id="UP001153269"/>
    </source>
</evidence>
<dbReference type="FunFam" id="1.10.30.10:FF:000001">
    <property type="entry name" value="transcription factor 7 isoform X2"/>
    <property type="match status" value="1"/>
</dbReference>
<feature type="region of interest" description="Disordered" evidence="10">
    <location>
        <begin position="274"/>
        <end position="311"/>
    </location>
</feature>
<dbReference type="SUPFAM" id="SSF47095">
    <property type="entry name" value="HMG-box"/>
    <property type="match status" value="1"/>
</dbReference>
<dbReference type="GO" id="GO:1990907">
    <property type="term" value="C:beta-catenin-TCF complex"/>
    <property type="evidence" value="ECO:0007669"/>
    <property type="project" value="TreeGrafter"/>
</dbReference>
<evidence type="ECO:0000256" key="5">
    <source>
        <dbReference type="ARBA" id="ARBA00023125"/>
    </source>
</evidence>
<sequence length="311" mass="35223">MNVQQLVLSKAEVPPELQQWSPLMDQEDPEPPHIKEEQKELRISQEGEQLEEADIIKFTFTPVAVKSEEDEETPQSSQLHQSQTEENRANCRGPEPEPARNSGPEGHLLPGPENKTSNFFESVAENRGVDWRKTRESPSCFNTRINKFPCNTLPTVRLPQGLERILANVGYVNGELLYRVPAASPLVAAASQAKPPVPQKRRRANPLDDSRPYIKKPPNAFMLFRKEERLKVVAELNNANSAAVNTIIGQRWKALSGEVQAKYYEEAEKEKQIHSQRFPDWSSSDNYGKKRRRIRRKGPNMTGGPSLLEAP</sequence>
<proteinExistence type="inferred from homology"/>
<dbReference type="EMBL" id="CADEAL010000896">
    <property type="protein sequence ID" value="CAB1426597.1"/>
    <property type="molecule type" value="Genomic_DNA"/>
</dbReference>
<feature type="compositionally biased region" description="Basic and acidic residues" evidence="10">
    <location>
        <begin position="83"/>
        <end position="98"/>
    </location>
</feature>
<reference evidence="12" key="1">
    <citation type="submission" date="2020-03" db="EMBL/GenBank/DDBJ databases">
        <authorList>
            <person name="Weist P."/>
        </authorList>
    </citation>
    <scope>NUCLEOTIDE SEQUENCE</scope>
</reference>
<dbReference type="Gene3D" id="1.10.30.10">
    <property type="entry name" value="High mobility group box domain"/>
    <property type="match status" value="1"/>
</dbReference>
<keyword evidence="13" id="KW-1185">Reference proteome</keyword>
<comment type="subcellular location">
    <subcellularLocation>
        <location evidence="1">Nucleus</location>
    </subcellularLocation>
</comment>
<dbReference type="InterPro" id="IPR009071">
    <property type="entry name" value="HMG_box_dom"/>
</dbReference>
<dbReference type="InterPro" id="IPR024940">
    <property type="entry name" value="TCF/LEF"/>
</dbReference>
<protein>
    <recommendedName>
        <fullName evidence="11">HMG box domain-containing protein</fullName>
    </recommendedName>
</protein>